<evidence type="ECO:0000256" key="1">
    <source>
        <dbReference type="SAM" id="Phobius"/>
    </source>
</evidence>
<dbReference type="Pfam" id="PF04955">
    <property type="entry name" value="HupE_UreJ"/>
    <property type="match status" value="1"/>
</dbReference>
<feature type="transmembrane region" description="Helical" evidence="1">
    <location>
        <begin position="62"/>
        <end position="80"/>
    </location>
</feature>
<dbReference type="RefSeq" id="WP_145144541.1">
    <property type="nucleotide sequence ID" value="NZ_VLKY01000013.1"/>
</dbReference>
<feature type="signal peptide" evidence="2">
    <location>
        <begin position="1"/>
        <end position="22"/>
    </location>
</feature>
<name>A0A562Q2T0_9PSED</name>
<feature type="transmembrane region" description="Helical" evidence="1">
    <location>
        <begin position="113"/>
        <end position="130"/>
    </location>
</feature>
<keyword evidence="4" id="KW-1185">Reference proteome</keyword>
<accession>A0A562Q2T0</accession>
<feature type="chain" id="PRO_5022043972" evidence="2">
    <location>
        <begin position="23"/>
        <end position="191"/>
    </location>
</feature>
<keyword evidence="1" id="KW-0812">Transmembrane</keyword>
<organism evidence="3 4">
    <name type="scientific">Pseudomonas duriflava</name>
    <dbReference type="NCBI Taxonomy" id="459528"/>
    <lineage>
        <taxon>Bacteria</taxon>
        <taxon>Pseudomonadati</taxon>
        <taxon>Pseudomonadota</taxon>
        <taxon>Gammaproteobacteria</taxon>
        <taxon>Pseudomonadales</taxon>
        <taxon>Pseudomonadaceae</taxon>
        <taxon>Pseudomonas</taxon>
    </lineage>
</organism>
<keyword evidence="1" id="KW-1133">Transmembrane helix</keyword>
<protein>
    <submittedName>
        <fullName evidence="3">Urease accessory protein</fullName>
    </submittedName>
</protein>
<dbReference type="AlphaFoldDB" id="A0A562Q2T0"/>
<evidence type="ECO:0000313" key="4">
    <source>
        <dbReference type="Proteomes" id="UP000316905"/>
    </source>
</evidence>
<sequence length="191" mass="19374">MRLTHRALFLTAGLLASTSALAHPGHEVSGLASGILHPLTGLDHLLAMLGVGLWAGQRGGKSIWMIPLAFMAMMLAGGLLGMEGVALPGVELGIAVSVTLFGLLIAFGVRLPVWVGMLLVGGFALFHGHAHGEEMPATAGALSFAFGFTLATGALHATGVGASWLSRNLPRLVRLAGAAISVAGAAMLAIV</sequence>
<proteinExistence type="predicted"/>
<dbReference type="EMBL" id="VLKY01000013">
    <property type="protein sequence ID" value="TWI50991.1"/>
    <property type="molecule type" value="Genomic_DNA"/>
</dbReference>
<dbReference type="OrthoDB" id="9808192at2"/>
<reference evidence="3 4" key="1">
    <citation type="journal article" date="2015" name="Stand. Genomic Sci.">
        <title>Genomic Encyclopedia of Bacterial and Archaeal Type Strains, Phase III: the genomes of soil and plant-associated and newly described type strains.</title>
        <authorList>
            <person name="Whitman W.B."/>
            <person name="Woyke T."/>
            <person name="Klenk H.P."/>
            <person name="Zhou Y."/>
            <person name="Lilburn T.G."/>
            <person name="Beck B.J."/>
            <person name="De Vos P."/>
            <person name="Vandamme P."/>
            <person name="Eisen J.A."/>
            <person name="Garrity G."/>
            <person name="Hugenholtz P."/>
            <person name="Kyrpides N.C."/>
        </authorList>
    </citation>
    <scope>NUCLEOTIDE SEQUENCE [LARGE SCALE GENOMIC DNA]</scope>
    <source>
        <strain evidence="3 4">CGMCC 1.6858</strain>
    </source>
</reference>
<feature type="transmembrane region" description="Helical" evidence="1">
    <location>
        <begin position="142"/>
        <end position="165"/>
    </location>
</feature>
<evidence type="ECO:0000313" key="3">
    <source>
        <dbReference type="EMBL" id="TWI50991.1"/>
    </source>
</evidence>
<feature type="transmembrane region" description="Helical" evidence="1">
    <location>
        <begin position="86"/>
        <end position="106"/>
    </location>
</feature>
<dbReference type="InterPro" id="IPR007038">
    <property type="entry name" value="HupE_UreJ"/>
</dbReference>
<keyword evidence="2" id="KW-0732">Signal</keyword>
<comment type="caution">
    <text evidence="3">The sequence shown here is derived from an EMBL/GenBank/DDBJ whole genome shotgun (WGS) entry which is preliminary data.</text>
</comment>
<dbReference type="Proteomes" id="UP000316905">
    <property type="component" value="Unassembled WGS sequence"/>
</dbReference>
<gene>
    <name evidence="3" type="ORF">IQ22_03693</name>
</gene>
<feature type="transmembrane region" description="Helical" evidence="1">
    <location>
        <begin position="32"/>
        <end position="55"/>
    </location>
</feature>
<feature type="transmembrane region" description="Helical" evidence="1">
    <location>
        <begin position="172"/>
        <end position="190"/>
    </location>
</feature>
<keyword evidence="1" id="KW-0472">Membrane</keyword>
<evidence type="ECO:0000256" key="2">
    <source>
        <dbReference type="SAM" id="SignalP"/>
    </source>
</evidence>
<dbReference type="PIRSF" id="PIRSF016919">
    <property type="entry name" value="HupE_UreJ"/>
    <property type="match status" value="1"/>
</dbReference>